<sequence length="157" mass="17549">MESAKFEEDRSFDQFFDATKESPFVDFNGDAESKEPAQLLKHKIIEEGASEENEALNNMQQGTLTEYPLWRDARFFYKYGLVMYSKAELLEPSGHKGNATVAPLAGAGAGDSVTAMAALKEAAAKMIALKIFFICTMAVFRLKNLDRKELAPKPTWR</sequence>
<gene>
    <name evidence="1" type="ORF">NE237_017133</name>
</gene>
<dbReference type="Proteomes" id="UP001141806">
    <property type="component" value="Unassembled WGS sequence"/>
</dbReference>
<comment type="caution">
    <text evidence="1">The sequence shown here is derived from an EMBL/GenBank/DDBJ whole genome shotgun (WGS) entry which is preliminary data.</text>
</comment>
<dbReference type="EMBL" id="JAMYWD010000007">
    <property type="protein sequence ID" value="KAJ4965284.1"/>
    <property type="molecule type" value="Genomic_DNA"/>
</dbReference>
<reference evidence="1" key="1">
    <citation type="journal article" date="2023" name="Plant J.">
        <title>The genome of the king protea, Protea cynaroides.</title>
        <authorList>
            <person name="Chang J."/>
            <person name="Duong T.A."/>
            <person name="Schoeman C."/>
            <person name="Ma X."/>
            <person name="Roodt D."/>
            <person name="Barker N."/>
            <person name="Li Z."/>
            <person name="Van de Peer Y."/>
            <person name="Mizrachi E."/>
        </authorList>
    </citation>
    <scope>NUCLEOTIDE SEQUENCE</scope>
    <source>
        <tissue evidence="1">Young leaves</tissue>
    </source>
</reference>
<dbReference type="AlphaFoldDB" id="A0A9Q0K7G1"/>
<evidence type="ECO:0000313" key="2">
    <source>
        <dbReference type="Proteomes" id="UP001141806"/>
    </source>
</evidence>
<protein>
    <submittedName>
        <fullName evidence="1">Uncharacterized protein</fullName>
    </submittedName>
</protein>
<keyword evidence="2" id="KW-1185">Reference proteome</keyword>
<accession>A0A9Q0K7G1</accession>
<organism evidence="1 2">
    <name type="scientific">Protea cynaroides</name>
    <dbReference type="NCBI Taxonomy" id="273540"/>
    <lineage>
        <taxon>Eukaryota</taxon>
        <taxon>Viridiplantae</taxon>
        <taxon>Streptophyta</taxon>
        <taxon>Embryophyta</taxon>
        <taxon>Tracheophyta</taxon>
        <taxon>Spermatophyta</taxon>
        <taxon>Magnoliopsida</taxon>
        <taxon>Proteales</taxon>
        <taxon>Proteaceae</taxon>
        <taxon>Protea</taxon>
    </lineage>
</organism>
<name>A0A9Q0K7G1_9MAGN</name>
<evidence type="ECO:0000313" key="1">
    <source>
        <dbReference type="EMBL" id="KAJ4965284.1"/>
    </source>
</evidence>
<proteinExistence type="predicted"/>